<dbReference type="Proteomes" id="UP000800096">
    <property type="component" value="Unassembled WGS sequence"/>
</dbReference>
<evidence type="ECO:0000313" key="2">
    <source>
        <dbReference type="Proteomes" id="UP000800096"/>
    </source>
</evidence>
<protein>
    <submittedName>
        <fullName evidence="1">Uncharacterized protein</fullName>
    </submittedName>
</protein>
<keyword evidence="2" id="KW-1185">Reference proteome</keyword>
<gene>
    <name evidence="1" type="ORF">BDU57DRAFT_541484</name>
</gene>
<dbReference type="AlphaFoldDB" id="A0A6A5QAW6"/>
<accession>A0A6A5QAW6</accession>
<evidence type="ECO:0000313" key="1">
    <source>
        <dbReference type="EMBL" id="KAF1912761.1"/>
    </source>
</evidence>
<dbReference type="EMBL" id="ML979139">
    <property type="protein sequence ID" value="KAF1912761.1"/>
    <property type="molecule type" value="Genomic_DNA"/>
</dbReference>
<reference evidence="1" key="1">
    <citation type="journal article" date="2020" name="Stud. Mycol.">
        <title>101 Dothideomycetes genomes: a test case for predicting lifestyles and emergence of pathogens.</title>
        <authorList>
            <person name="Haridas S."/>
            <person name="Albert R."/>
            <person name="Binder M."/>
            <person name="Bloem J."/>
            <person name="Labutti K."/>
            <person name="Salamov A."/>
            <person name="Andreopoulos B."/>
            <person name="Baker S."/>
            <person name="Barry K."/>
            <person name="Bills G."/>
            <person name="Bluhm B."/>
            <person name="Cannon C."/>
            <person name="Castanera R."/>
            <person name="Culley D."/>
            <person name="Daum C."/>
            <person name="Ezra D."/>
            <person name="Gonzalez J."/>
            <person name="Henrissat B."/>
            <person name="Kuo A."/>
            <person name="Liang C."/>
            <person name="Lipzen A."/>
            <person name="Lutzoni F."/>
            <person name="Magnuson J."/>
            <person name="Mondo S."/>
            <person name="Nolan M."/>
            <person name="Ohm R."/>
            <person name="Pangilinan J."/>
            <person name="Park H.-J."/>
            <person name="Ramirez L."/>
            <person name="Alfaro M."/>
            <person name="Sun H."/>
            <person name="Tritt A."/>
            <person name="Yoshinaga Y."/>
            <person name="Zwiers L.-H."/>
            <person name="Turgeon B."/>
            <person name="Goodwin S."/>
            <person name="Spatafora J."/>
            <person name="Crous P."/>
            <person name="Grigoriev I."/>
        </authorList>
    </citation>
    <scope>NUCLEOTIDE SEQUENCE</scope>
    <source>
        <strain evidence="1">HMLAC05119</strain>
    </source>
</reference>
<organism evidence="1 2">
    <name type="scientific">Ampelomyces quisqualis</name>
    <name type="common">Powdery mildew agent</name>
    <dbReference type="NCBI Taxonomy" id="50730"/>
    <lineage>
        <taxon>Eukaryota</taxon>
        <taxon>Fungi</taxon>
        <taxon>Dikarya</taxon>
        <taxon>Ascomycota</taxon>
        <taxon>Pezizomycotina</taxon>
        <taxon>Dothideomycetes</taxon>
        <taxon>Pleosporomycetidae</taxon>
        <taxon>Pleosporales</taxon>
        <taxon>Pleosporineae</taxon>
        <taxon>Phaeosphaeriaceae</taxon>
        <taxon>Ampelomyces</taxon>
    </lineage>
</organism>
<proteinExistence type="predicted"/>
<name>A0A6A5QAW6_AMPQU</name>
<sequence length="273" mass="31484">MRGLLTEYKLFIEQYHLLQDILGITAPNLKSLTSRLITFESTVEIGKKTNKYDANKITNNVEKLRKGPRKQCDYCKKYGHEAEKCWELHLELKRLRDSKETEKGGNDTGKSSERERIVGMVTVNHKMFELLDECQDAAYSTIRNSPATTQTYEQLKPLEHTLTQNTYITNASPTQRSWLLLLKTANTVQTRLEMQGITTHLRQDVQTFRKHAHQEEGKIALINAIQKSLDLDDHATDADHLWLELLQMQTENKRCGFVTKEAITAQALSFLLY</sequence>